<dbReference type="Proteomes" id="UP001396334">
    <property type="component" value="Unassembled WGS sequence"/>
</dbReference>
<evidence type="ECO:0000313" key="2">
    <source>
        <dbReference type="Proteomes" id="UP001396334"/>
    </source>
</evidence>
<keyword evidence="2" id="KW-1185">Reference proteome</keyword>
<sequence>MGTRTDFGYFLTGGYDGDDCSPWCESRVWQPLGHRTVSLEPPCPGVRYPGRHYRQELARRLASSGRYKVLWVVDEGCRGLEKRYSDRSVEFRCRTYTGMFGGKVDSEVTEWWRYKRSLWHKWRSRGTGKDGKGKEGGKQWFEYVVKLQRWWAQELRTEEVFLRRKNKPHTAEMEVLLGIQSRVPRTTMSTWE</sequence>
<organism evidence="1 2">
    <name type="scientific">Hibiscus sabdariffa</name>
    <name type="common">roselle</name>
    <dbReference type="NCBI Taxonomy" id="183260"/>
    <lineage>
        <taxon>Eukaryota</taxon>
        <taxon>Viridiplantae</taxon>
        <taxon>Streptophyta</taxon>
        <taxon>Embryophyta</taxon>
        <taxon>Tracheophyta</taxon>
        <taxon>Spermatophyta</taxon>
        <taxon>Magnoliopsida</taxon>
        <taxon>eudicotyledons</taxon>
        <taxon>Gunneridae</taxon>
        <taxon>Pentapetalae</taxon>
        <taxon>rosids</taxon>
        <taxon>malvids</taxon>
        <taxon>Malvales</taxon>
        <taxon>Malvaceae</taxon>
        <taxon>Malvoideae</taxon>
        <taxon>Hibiscus</taxon>
    </lineage>
</organism>
<proteinExistence type="predicted"/>
<comment type="caution">
    <text evidence="1">The sequence shown here is derived from an EMBL/GenBank/DDBJ whole genome shotgun (WGS) entry which is preliminary data.</text>
</comment>
<reference evidence="1 2" key="1">
    <citation type="journal article" date="2024" name="G3 (Bethesda)">
        <title>Genome assembly of Hibiscus sabdariffa L. provides insights into metabolisms of medicinal natural products.</title>
        <authorList>
            <person name="Kim T."/>
        </authorList>
    </citation>
    <scope>NUCLEOTIDE SEQUENCE [LARGE SCALE GENOMIC DNA]</scope>
    <source>
        <strain evidence="1">TK-2024</strain>
        <tissue evidence="1">Old leaves</tissue>
    </source>
</reference>
<evidence type="ECO:0000313" key="1">
    <source>
        <dbReference type="EMBL" id="KAK9031986.1"/>
    </source>
</evidence>
<gene>
    <name evidence="1" type="ORF">V6N11_056271</name>
</gene>
<dbReference type="EMBL" id="JBBPBN010000009">
    <property type="protein sequence ID" value="KAK9031986.1"/>
    <property type="molecule type" value="Genomic_DNA"/>
</dbReference>
<accession>A0ABR2T403</accession>
<protein>
    <submittedName>
        <fullName evidence="1">Uncharacterized protein</fullName>
    </submittedName>
</protein>
<name>A0ABR2T403_9ROSI</name>